<organism evidence="9 10">
    <name type="scientific">Sunxiuqinia dokdonensis</name>
    <dbReference type="NCBI Taxonomy" id="1409788"/>
    <lineage>
        <taxon>Bacteria</taxon>
        <taxon>Pseudomonadati</taxon>
        <taxon>Bacteroidota</taxon>
        <taxon>Bacteroidia</taxon>
        <taxon>Marinilabiliales</taxon>
        <taxon>Prolixibacteraceae</taxon>
        <taxon>Sunxiuqinia</taxon>
    </lineage>
</organism>
<dbReference type="GO" id="GO:0050136">
    <property type="term" value="F:NADH dehydrogenase (quinone) (non-electrogenic) activity"/>
    <property type="evidence" value="ECO:0007669"/>
    <property type="project" value="UniProtKB-UniRule"/>
</dbReference>
<dbReference type="PANTHER" id="PTHR11058:SF9">
    <property type="entry name" value="NADH-UBIQUINONE OXIDOREDUCTASE CHAIN 3"/>
    <property type="match status" value="1"/>
</dbReference>
<keyword evidence="10" id="KW-1185">Reference proteome</keyword>
<evidence type="ECO:0000256" key="1">
    <source>
        <dbReference type="ARBA" id="ARBA00004141"/>
    </source>
</evidence>
<keyword evidence="4 7" id="KW-0812">Transmembrane</keyword>
<dbReference type="PANTHER" id="PTHR11058">
    <property type="entry name" value="NADH-UBIQUINONE OXIDOREDUCTASE CHAIN 3"/>
    <property type="match status" value="1"/>
</dbReference>
<keyword evidence="3 7" id="KW-0813">Transport</keyword>
<comment type="subcellular location">
    <subcellularLocation>
        <location evidence="7 8">Cell membrane</location>
        <topology evidence="7 8">Multi-pass membrane protein</topology>
    </subcellularLocation>
    <subcellularLocation>
        <location evidence="1">Membrane</location>
        <topology evidence="1">Multi-pass membrane protein</topology>
    </subcellularLocation>
</comment>
<accession>A0A0L8V8R3</accession>
<evidence type="ECO:0000256" key="3">
    <source>
        <dbReference type="ARBA" id="ARBA00022448"/>
    </source>
</evidence>
<evidence type="ECO:0000256" key="2">
    <source>
        <dbReference type="ARBA" id="ARBA00008472"/>
    </source>
</evidence>
<gene>
    <name evidence="7" type="primary">nuoA</name>
    <name evidence="9" type="ORF">NC99_23810</name>
</gene>
<keyword evidence="6 7" id="KW-0472">Membrane</keyword>
<feature type="transmembrane region" description="Helical" evidence="7">
    <location>
        <begin position="87"/>
        <end position="111"/>
    </location>
</feature>
<dbReference type="AlphaFoldDB" id="A0A0L8V8R3"/>
<dbReference type="EMBL" id="LGIA01000152">
    <property type="protein sequence ID" value="KOH44834.1"/>
    <property type="molecule type" value="Genomic_DNA"/>
</dbReference>
<dbReference type="InterPro" id="IPR000440">
    <property type="entry name" value="NADH_UbQ/plastoQ_OxRdtase_su3"/>
</dbReference>
<dbReference type="STRING" id="1409788.NC99_23810"/>
<keyword evidence="7" id="KW-1278">Translocase</keyword>
<keyword evidence="7 8" id="KW-0520">NAD</keyword>
<feature type="transmembrane region" description="Helical" evidence="7">
    <location>
        <begin position="6"/>
        <end position="29"/>
    </location>
</feature>
<evidence type="ECO:0000313" key="10">
    <source>
        <dbReference type="Proteomes" id="UP000036958"/>
    </source>
</evidence>
<protein>
    <recommendedName>
        <fullName evidence="7">NADH-quinone oxidoreductase subunit A</fullName>
        <ecNumber evidence="7">7.1.1.-</ecNumber>
    </recommendedName>
    <alternativeName>
        <fullName evidence="7">NADH dehydrogenase I subunit A</fullName>
    </alternativeName>
    <alternativeName>
        <fullName evidence="7">NDH-1 subunit A</fullName>
    </alternativeName>
    <alternativeName>
        <fullName evidence="7">NUO1</fullName>
    </alternativeName>
</protein>
<dbReference type="GO" id="GO:0005886">
    <property type="term" value="C:plasma membrane"/>
    <property type="evidence" value="ECO:0007669"/>
    <property type="project" value="UniProtKB-SubCell"/>
</dbReference>
<dbReference type="RefSeq" id="WP_053183572.1">
    <property type="nucleotide sequence ID" value="NZ_LGIA01000152.1"/>
</dbReference>
<dbReference type="EC" id="7.1.1.-" evidence="7"/>
<dbReference type="Gene3D" id="1.20.58.1610">
    <property type="entry name" value="NADH:ubiquinone/plastoquinone oxidoreductase, chain 3"/>
    <property type="match status" value="1"/>
</dbReference>
<evidence type="ECO:0000256" key="4">
    <source>
        <dbReference type="ARBA" id="ARBA00022692"/>
    </source>
</evidence>
<dbReference type="Pfam" id="PF00507">
    <property type="entry name" value="Oxidored_q4"/>
    <property type="match status" value="1"/>
</dbReference>
<comment type="similarity">
    <text evidence="2 7 8">Belongs to the complex I subunit 3 family.</text>
</comment>
<dbReference type="OrthoDB" id="9791970at2"/>
<comment type="caution">
    <text evidence="9">The sequence shown here is derived from an EMBL/GenBank/DDBJ whole genome shotgun (WGS) entry which is preliminary data.</text>
</comment>
<dbReference type="GO" id="GO:0048038">
    <property type="term" value="F:quinone binding"/>
    <property type="evidence" value="ECO:0007669"/>
    <property type="project" value="UniProtKB-KW"/>
</dbReference>
<evidence type="ECO:0000313" key="9">
    <source>
        <dbReference type="EMBL" id="KOH44834.1"/>
    </source>
</evidence>
<comment type="function">
    <text evidence="7">NDH-1 shuttles electrons from NADH, via FMN and iron-sulfur (Fe-S) centers, to quinones in the respiratory chain. The immediate electron acceptor for the enzyme in this species is believed to be a menaquinone. Couples the redox reaction to proton translocation (for every two electrons transferred, four hydrogen ions are translocated across the cytoplasmic membrane), and thus conserves the redox energy in a proton gradient.</text>
</comment>
<keyword evidence="5 7" id="KW-1133">Transmembrane helix</keyword>
<dbReference type="Proteomes" id="UP000036958">
    <property type="component" value="Unassembled WGS sequence"/>
</dbReference>
<evidence type="ECO:0000256" key="7">
    <source>
        <dbReference type="HAMAP-Rule" id="MF_01394"/>
    </source>
</evidence>
<sequence length="138" mass="15962">MISEYGIILLYVILGFIFVGIALALSAIIRPSHPNPVKNSTYECGEIPIGEPWIKFNVRFYVIALVFLLFEVEIVFLLPWAMVFKQLGWFAFIEMIVFVVILFTGFVYVWAKGDLDWEKPRPHIPKLEDLVIGKKQKQ</sequence>
<dbReference type="GO" id="GO:0008137">
    <property type="term" value="F:NADH dehydrogenase (ubiquinone) activity"/>
    <property type="evidence" value="ECO:0007669"/>
    <property type="project" value="InterPro"/>
</dbReference>
<dbReference type="InterPro" id="IPR023043">
    <property type="entry name" value="NAD(P)H_OxRDtase_bac/plastid"/>
</dbReference>
<feature type="transmembrane region" description="Helical" evidence="7">
    <location>
        <begin position="60"/>
        <end position="81"/>
    </location>
</feature>
<comment type="subunit">
    <text evidence="7">NDH-1 is composed of 14 different subunits. Subunits NuoA, H, J, K, L, M, N constitute the membrane sector of the complex.</text>
</comment>
<keyword evidence="7 8" id="KW-0874">Quinone</keyword>
<name>A0A0L8V8R3_9BACT</name>
<dbReference type="HAMAP" id="MF_01394">
    <property type="entry name" value="NDH1_NuoA"/>
    <property type="match status" value="1"/>
</dbReference>
<reference evidence="10" key="1">
    <citation type="submission" date="2015-07" db="EMBL/GenBank/DDBJ databases">
        <title>Genome sequencing of Sunxiuqinia dokdonensis strain SK.</title>
        <authorList>
            <person name="Ahn S."/>
            <person name="Kim B.-C."/>
        </authorList>
    </citation>
    <scope>NUCLEOTIDE SEQUENCE [LARGE SCALE GENOMIC DNA]</scope>
    <source>
        <strain evidence="10">SK</strain>
    </source>
</reference>
<dbReference type="InterPro" id="IPR038430">
    <property type="entry name" value="NDAH_ubi_oxred_su3_sf"/>
</dbReference>
<evidence type="ECO:0000256" key="5">
    <source>
        <dbReference type="ARBA" id="ARBA00022989"/>
    </source>
</evidence>
<comment type="catalytic activity">
    <reaction evidence="7 8">
        <text>a quinone + NADH + 5 H(+)(in) = a quinol + NAD(+) + 4 H(+)(out)</text>
        <dbReference type="Rhea" id="RHEA:57888"/>
        <dbReference type="ChEBI" id="CHEBI:15378"/>
        <dbReference type="ChEBI" id="CHEBI:24646"/>
        <dbReference type="ChEBI" id="CHEBI:57540"/>
        <dbReference type="ChEBI" id="CHEBI:57945"/>
        <dbReference type="ChEBI" id="CHEBI:132124"/>
    </reaction>
</comment>
<proteinExistence type="inferred from homology"/>
<evidence type="ECO:0000256" key="6">
    <source>
        <dbReference type="ARBA" id="ARBA00023136"/>
    </source>
</evidence>
<dbReference type="GO" id="GO:0030964">
    <property type="term" value="C:NADH dehydrogenase complex"/>
    <property type="evidence" value="ECO:0007669"/>
    <property type="project" value="TreeGrafter"/>
</dbReference>
<evidence type="ECO:0000256" key="8">
    <source>
        <dbReference type="RuleBase" id="RU003639"/>
    </source>
</evidence>
<keyword evidence="7" id="KW-1003">Cell membrane</keyword>